<dbReference type="InterPro" id="IPR011006">
    <property type="entry name" value="CheY-like_superfamily"/>
</dbReference>
<evidence type="ECO:0000256" key="4">
    <source>
        <dbReference type="ARBA" id="ARBA00022679"/>
    </source>
</evidence>
<dbReference type="SUPFAM" id="SSF52172">
    <property type="entry name" value="CheY-like"/>
    <property type="match status" value="1"/>
</dbReference>
<accession>A0A4Y6PSR3</accession>
<evidence type="ECO:0000256" key="2">
    <source>
        <dbReference type="ARBA" id="ARBA00012438"/>
    </source>
</evidence>
<keyword evidence="6" id="KW-0418">Kinase</keyword>
<feature type="domain" description="Response regulatory" evidence="12">
    <location>
        <begin position="10"/>
        <end position="125"/>
    </location>
</feature>
<dbReference type="InterPro" id="IPR036890">
    <property type="entry name" value="HATPase_C_sf"/>
</dbReference>
<dbReference type="Pfam" id="PF00072">
    <property type="entry name" value="Response_reg"/>
    <property type="match status" value="1"/>
</dbReference>
<evidence type="ECO:0000256" key="6">
    <source>
        <dbReference type="ARBA" id="ARBA00022777"/>
    </source>
</evidence>
<dbReference type="Proteomes" id="UP000315995">
    <property type="component" value="Chromosome"/>
</dbReference>
<dbReference type="AlphaFoldDB" id="A0A4Y6PSR3"/>
<gene>
    <name evidence="13" type="ORF">FIV42_11650</name>
</gene>
<dbReference type="PANTHER" id="PTHR43065:SF10">
    <property type="entry name" value="PEROXIDE STRESS-ACTIVATED HISTIDINE KINASE MAK3"/>
    <property type="match status" value="1"/>
</dbReference>
<dbReference type="InterPro" id="IPR003594">
    <property type="entry name" value="HATPase_dom"/>
</dbReference>
<protein>
    <recommendedName>
        <fullName evidence="2">histidine kinase</fullName>
        <ecNumber evidence="2">2.7.13.3</ecNumber>
    </recommendedName>
</protein>
<keyword evidence="3 9" id="KW-0597">Phosphoprotein</keyword>
<proteinExistence type="predicted"/>
<evidence type="ECO:0000259" key="12">
    <source>
        <dbReference type="PROSITE" id="PS50110"/>
    </source>
</evidence>
<feature type="domain" description="Histidine kinase" evidence="11">
    <location>
        <begin position="164"/>
        <end position="379"/>
    </location>
</feature>
<keyword evidence="8" id="KW-0902">Two-component regulatory system</keyword>
<dbReference type="EC" id="2.7.13.3" evidence="2"/>
<dbReference type="PANTHER" id="PTHR43065">
    <property type="entry name" value="SENSOR HISTIDINE KINASE"/>
    <property type="match status" value="1"/>
</dbReference>
<evidence type="ECO:0000256" key="7">
    <source>
        <dbReference type="ARBA" id="ARBA00022840"/>
    </source>
</evidence>
<evidence type="ECO:0000259" key="11">
    <source>
        <dbReference type="PROSITE" id="PS50109"/>
    </source>
</evidence>
<evidence type="ECO:0000256" key="8">
    <source>
        <dbReference type="ARBA" id="ARBA00023012"/>
    </source>
</evidence>
<dbReference type="SUPFAM" id="SSF55874">
    <property type="entry name" value="ATPase domain of HSP90 chaperone/DNA topoisomerase II/histidine kinase"/>
    <property type="match status" value="1"/>
</dbReference>
<dbReference type="SMART" id="SM00387">
    <property type="entry name" value="HATPase_c"/>
    <property type="match status" value="1"/>
</dbReference>
<dbReference type="PRINTS" id="PR00344">
    <property type="entry name" value="BCTRLSENSOR"/>
</dbReference>
<dbReference type="GO" id="GO:0004673">
    <property type="term" value="F:protein histidine kinase activity"/>
    <property type="evidence" value="ECO:0007669"/>
    <property type="project" value="UniProtKB-EC"/>
</dbReference>
<keyword evidence="5" id="KW-0547">Nucleotide-binding</keyword>
<dbReference type="Pfam" id="PF02518">
    <property type="entry name" value="HATPase_c"/>
    <property type="match status" value="1"/>
</dbReference>
<name>A0A4Y6PSR3_PERCE</name>
<evidence type="ECO:0000256" key="9">
    <source>
        <dbReference type="PROSITE-ProRule" id="PRU00169"/>
    </source>
</evidence>
<evidence type="ECO:0000256" key="5">
    <source>
        <dbReference type="ARBA" id="ARBA00022741"/>
    </source>
</evidence>
<evidence type="ECO:0000313" key="14">
    <source>
        <dbReference type="Proteomes" id="UP000315995"/>
    </source>
</evidence>
<dbReference type="SMART" id="SM00448">
    <property type="entry name" value="REC"/>
    <property type="match status" value="1"/>
</dbReference>
<dbReference type="InterPro" id="IPR001789">
    <property type="entry name" value="Sig_transdc_resp-reg_receiver"/>
</dbReference>
<dbReference type="EMBL" id="CP041186">
    <property type="protein sequence ID" value="QDG51371.1"/>
    <property type="molecule type" value="Genomic_DNA"/>
</dbReference>
<evidence type="ECO:0000256" key="1">
    <source>
        <dbReference type="ARBA" id="ARBA00000085"/>
    </source>
</evidence>
<dbReference type="GO" id="GO:0005524">
    <property type="term" value="F:ATP binding"/>
    <property type="evidence" value="ECO:0007669"/>
    <property type="project" value="UniProtKB-KW"/>
</dbReference>
<dbReference type="OrthoDB" id="9802066at2"/>
<dbReference type="RefSeq" id="WP_141197854.1">
    <property type="nucleotide sequence ID" value="NZ_CP041186.1"/>
</dbReference>
<dbReference type="CDD" id="cd17569">
    <property type="entry name" value="REC_HupR-like"/>
    <property type="match status" value="1"/>
</dbReference>
<feature type="region of interest" description="Disordered" evidence="10">
    <location>
        <begin position="373"/>
        <end position="403"/>
    </location>
</feature>
<comment type="catalytic activity">
    <reaction evidence="1">
        <text>ATP + protein L-histidine = ADP + protein N-phospho-L-histidine.</text>
        <dbReference type="EC" id="2.7.13.3"/>
    </reaction>
</comment>
<organism evidence="13 14">
    <name type="scientific">Persicimonas caeni</name>
    <dbReference type="NCBI Taxonomy" id="2292766"/>
    <lineage>
        <taxon>Bacteria</taxon>
        <taxon>Deltaproteobacteria</taxon>
        <taxon>Bradymonadales</taxon>
        <taxon>Bradymonadaceae</taxon>
        <taxon>Persicimonas</taxon>
    </lineage>
</organism>
<keyword evidence="4" id="KW-0808">Transferase</keyword>
<dbReference type="PROSITE" id="PS50110">
    <property type="entry name" value="RESPONSE_REGULATORY"/>
    <property type="match status" value="1"/>
</dbReference>
<accession>A0A5B8Y3U9</accession>
<dbReference type="Gene3D" id="1.10.287.130">
    <property type="match status" value="1"/>
</dbReference>
<evidence type="ECO:0000256" key="10">
    <source>
        <dbReference type="SAM" id="MobiDB-lite"/>
    </source>
</evidence>
<dbReference type="InterPro" id="IPR005467">
    <property type="entry name" value="His_kinase_dom"/>
</dbReference>
<dbReference type="GO" id="GO:0000160">
    <property type="term" value="P:phosphorelay signal transduction system"/>
    <property type="evidence" value="ECO:0007669"/>
    <property type="project" value="UniProtKB-KW"/>
</dbReference>
<feature type="modified residue" description="4-aspartylphosphate" evidence="9">
    <location>
        <position position="59"/>
    </location>
</feature>
<reference evidence="13 14" key="1">
    <citation type="submission" date="2019-06" db="EMBL/GenBank/DDBJ databases">
        <title>Persicimonas caeni gen. nov., sp. nov., a predatory bacterium isolated from solar saltern.</title>
        <authorList>
            <person name="Wang S."/>
        </authorList>
    </citation>
    <scope>NUCLEOTIDE SEQUENCE [LARGE SCALE GENOMIC DNA]</scope>
    <source>
        <strain evidence="13 14">YN101</strain>
    </source>
</reference>
<dbReference type="PROSITE" id="PS50109">
    <property type="entry name" value="HIS_KIN"/>
    <property type="match status" value="1"/>
</dbReference>
<dbReference type="Gene3D" id="3.30.565.10">
    <property type="entry name" value="Histidine kinase-like ATPase, C-terminal domain"/>
    <property type="match status" value="1"/>
</dbReference>
<evidence type="ECO:0000313" key="13">
    <source>
        <dbReference type="EMBL" id="QDG51371.1"/>
    </source>
</evidence>
<dbReference type="InterPro" id="IPR004358">
    <property type="entry name" value="Sig_transdc_His_kin-like_C"/>
</dbReference>
<keyword evidence="7" id="KW-0067">ATP-binding</keyword>
<dbReference type="Gene3D" id="3.40.50.2300">
    <property type="match status" value="1"/>
</dbReference>
<sequence>MITSSLVRPRVLCVDDEPRVLAGLRLHLRREYEVEVAEGGEQALEIINQRGPFAVVISDMRMPYMNGAAFFAQARVLAPDTVRILLTGYSDIDDAIAAINQGQIFRFLTKPCRPAVLRHAVEDAVAQYRMITADHELVRREVDKISHQLLHTERLATLGTMASGVGHELNNMAAVFNSLVHALEQCAQKERPPSAEDLEDLNWVAKRLTMHGRQLLNMGRPQRHHTETLDLRELVRRTIERLELTGKLKTVQLQLDLHPTPLKITGKAGQLEQVLINLCLNAVDAIDDHGTRPGRVHVSLGTDTHGGVWCKVTDNGVGIPQSDLGSIFEPYFTTKSDDRGTGLGLSVCRQIVVEHDGELKVESQVGEGTTMTMTLPNAEPDTEPLSEPGFSLDEDTIATQDRS</sequence>
<keyword evidence="14" id="KW-1185">Reference proteome</keyword>
<evidence type="ECO:0000256" key="3">
    <source>
        <dbReference type="ARBA" id="ARBA00022553"/>
    </source>
</evidence>